<evidence type="ECO:0000313" key="10">
    <source>
        <dbReference type="RefSeq" id="XP_022240214.1"/>
    </source>
</evidence>
<dbReference type="RefSeq" id="XP_022240232.1">
    <property type="nucleotide sequence ID" value="XM_022384524.1"/>
</dbReference>
<evidence type="ECO:0000313" key="9">
    <source>
        <dbReference type="RefSeq" id="XP_013773184.1"/>
    </source>
</evidence>
<dbReference type="SMART" id="SM00849">
    <property type="entry name" value="Lactamase_B"/>
    <property type="match status" value="1"/>
</dbReference>
<evidence type="ECO:0000313" key="11">
    <source>
        <dbReference type="RefSeq" id="XP_022240224.1"/>
    </source>
</evidence>
<dbReference type="Gene3D" id="3.60.15.10">
    <property type="entry name" value="Ribonuclease Z/Hydroxyacylglutathione hydrolase-like"/>
    <property type="match status" value="1"/>
</dbReference>
<evidence type="ECO:0000259" key="7">
    <source>
        <dbReference type="SMART" id="SM00849"/>
    </source>
</evidence>
<comment type="function">
    <text evidence="6">Endoribonuclease that catalyzes the hydrolysis of histone-coding pre-mRNA 3'-end. Involved in histone pre-mRNA processing during the S-phase of the cell cycle, which is required for entering/progressing through S-phase. Cleaves histone pre-mRNA at a major and a minor cleavage site after the 5'-ACCCA-3' and the 5'-ACCCACA-3' sequence, respectively, and located downstream of the stem-loop. May require the presence of the HDE element located at the histone pre-RNA 3'-end to avoid non-specific cleavage.</text>
</comment>
<dbReference type="Pfam" id="PF00753">
    <property type="entry name" value="Lactamase_B"/>
    <property type="match status" value="1"/>
</dbReference>
<dbReference type="RefSeq" id="XP_022240214.1">
    <property type="nucleotide sequence ID" value="XM_022384506.1"/>
</dbReference>
<dbReference type="CDD" id="cd07711">
    <property type="entry name" value="MBLAC1-like_MBL-fold"/>
    <property type="match status" value="1"/>
</dbReference>
<evidence type="ECO:0000256" key="4">
    <source>
        <dbReference type="ARBA" id="ARBA00032988"/>
    </source>
</evidence>
<gene>
    <name evidence="9 10 11 12" type="primary">LOC106458247</name>
</gene>
<evidence type="ECO:0000313" key="12">
    <source>
        <dbReference type="RefSeq" id="XP_022240232.1"/>
    </source>
</evidence>
<evidence type="ECO:0000256" key="1">
    <source>
        <dbReference type="ARBA" id="ARBA00004514"/>
    </source>
</evidence>
<dbReference type="InterPro" id="IPR039344">
    <property type="entry name" value="MBLAC1"/>
</dbReference>
<keyword evidence="8" id="KW-1185">Reference proteome</keyword>
<dbReference type="PANTHER" id="PTHR23200:SF48">
    <property type="entry name" value="METALLO-BETA-LACTAMASE DOMAIN-CONTAINING PROTEIN 1"/>
    <property type="match status" value="1"/>
</dbReference>
<evidence type="ECO:0000256" key="3">
    <source>
        <dbReference type="ARBA" id="ARBA00014856"/>
    </source>
</evidence>
<dbReference type="RefSeq" id="XP_022240224.1">
    <property type="nucleotide sequence ID" value="XM_022384516.1"/>
</dbReference>
<evidence type="ECO:0000313" key="8">
    <source>
        <dbReference type="Proteomes" id="UP000694941"/>
    </source>
</evidence>
<proteinExistence type="predicted"/>
<dbReference type="InterPro" id="IPR001279">
    <property type="entry name" value="Metallo-B-lactamas"/>
</dbReference>
<evidence type="ECO:0000256" key="5">
    <source>
        <dbReference type="ARBA" id="ARBA00044690"/>
    </source>
</evidence>
<dbReference type="PANTHER" id="PTHR23200">
    <property type="entry name" value="METALLO-BETA-LACTAMASE DOMAIN-CONTAINING PROTEIN 1"/>
    <property type="match status" value="1"/>
</dbReference>
<comment type="catalytic activity">
    <reaction evidence="5">
        <text>a ribonucleotidyl-ribonucleotide-RNA + H2O = a 3'-end ribonucleotide-RNA + a 5'-end 5'-phospho-ribonucleoside-RNA + H(+)</text>
        <dbReference type="Rhea" id="RHEA:68096"/>
        <dbReference type="Rhea" id="RHEA-COMP:15179"/>
        <dbReference type="Rhea" id="RHEA-COMP:17355"/>
        <dbReference type="Rhea" id="RHEA-COMP:17428"/>
        <dbReference type="ChEBI" id="CHEBI:15377"/>
        <dbReference type="ChEBI" id="CHEBI:15378"/>
        <dbReference type="ChEBI" id="CHEBI:74896"/>
        <dbReference type="ChEBI" id="CHEBI:138282"/>
        <dbReference type="ChEBI" id="CHEBI:173118"/>
    </reaction>
    <physiologicalReaction direction="left-to-right" evidence="5">
        <dbReference type="Rhea" id="RHEA:68097"/>
    </physiologicalReaction>
</comment>
<dbReference type="InterPro" id="IPR036866">
    <property type="entry name" value="RibonucZ/Hydroxyglut_hydro"/>
</dbReference>
<comment type="subunit">
    <text evidence="2">Homodimer.</text>
</comment>
<comment type="subcellular location">
    <subcellularLocation>
        <location evidence="1">Cytoplasm</location>
        <location evidence="1">Cytosol</location>
    </subcellularLocation>
</comment>
<evidence type="ECO:0000256" key="6">
    <source>
        <dbReference type="ARBA" id="ARBA00045869"/>
    </source>
</evidence>
<protein>
    <recommendedName>
        <fullName evidence="3">Metallo-beta-lactamase domain-containing protein 1</fullName>
    </recommendedName>
    <alternativeName>
        <fullName evidence="4">Endoribonuclease MBLAC1</fullName>
    </alternativeName>
</protein>
<accession>A0ABM1B208</accession>
<evidence type="ECO:0000256" key="2">
    <source>
        <dbReference type="ARBA" id="ARBA00011738"/>
    </source>
</evidence>
<feature type="domain" description="Metallo-beta-lactamase" evidence="7">
    <location>
        <begin position="26"/>
        <end position="193"/>
    </location>
</feature>
<organism evidence="8 9">
    <name type="scientific">Limulus polyphemus</name>
    <name type="common">Atlantic horseshoe crab</name>
    <dbReference type="NCBI Taxonomy" id="6850"/>
    <lineage>
        <taxon>Eukaryota</taxon>
        <taxon>Metazoa</taxon>
        <taxon>Ecdysozoa</taxon>
        <taxon>Arthropoda</taxon>
        <taxon>Chelicerata</taxon>
        <taxon>Merostomata</taxon>
        <taxon>Xiphosura</taxon>
        <taxon>Limulidae</taxon>
        <taxon>Limulus</taxon>
    </lineage>
</organism>
<reference evidence="9 10" key="1">
    <citation type="submission" date="2025-05" db="UniProtKB">
        <authorList>
            <consortium name="RefSeq"/>
        </authorList>
    </citation>
    <scope>IDENTIFICATION</scope>
    <source>
        <tissue evidence="9 10">Muscle</tissue>
    </source>
</reference>
<dbReference type="RefSeq" id="XP_013773184.1">
    <property type="nucleotide sequence ID" value="XM_013917730.2"/>
</dbReference>
<dbReference type="GeneID" id="106458247"/>
<dbReference type="SUPFAM" id="SSF56281">
    <property type="entry name" value="Metallo-hydrolase/oxidoreductase"/>
    <property type="match status" value="1"/>
</dbReference>
<dbReference type="Proteomes" id="UP000694941">
    <property type="component" value="Unplaced"/>
</dbReference>
<name>A0ABM1B208_LIMPO</name>
<sequence>MDIYHIDVLKEGYSYLSEDKQSLVANGTSTLVKSPGVNVLVDTLSAWDSHILIEGLKRNGLTCDKINYVVCTHGHSDHIGNLNLFQRATQIVGMSISSGDVYQIHPFEKGIPYQIANNLEVIPTPGHTLSDVSVMVKSTHLGTVVIAGDLFEREEDIKDPSLWKEIAGSENPKLQLQSREHILDIADYIIPGHGPMFKVTHELKETHSTIVKAELGAISKS</sequence>